<feature type="transmembrane region" description="Helical" evidence="6">
    <location>
        <begin position="63"/>
        <end position="84"/>
    </location>
</feature>
<dbReference type="Proteomes" id="UP000256661">
    <property type="component" value="Unassembled WGS sequence"/>
</dbReference>
<dbReference type="GO" id="GO:0022857">
    <property type="term" value="F:transmembrane transporter activity"/>
    <property type="evidence" value="ECO:0007669"/>
    <property type="project" value="InterPro"/>
</dbReference>
<name>A0A3D9SX56_9ACTN</name>
<dbReference type="Gene3D" id="1.20.1250.20">
    <property type="entry name" value="MFS general substrate transporter like domains"/>
    <property type="match status" value="1"/>
</dbReference>
<dbReference type="AlphaFoldDB" id="A0A3D9SX56"/>
<feature type="transmembrane region" description="Helical" evidence="6">
    <location>
        <begin position="188"/>
        <end position="208"/>
    </location>
</feature>
<evidence type="ECO:0000256" key="4">
    <source>
        <dbReference type="ARBA" id="ARBA00023136"/>
    </source>
</evidence>
<keyword evidence="9" id="KW-1185">Reference proteome</keyword>
<feature type="transmembrane region" description="Helical" evidence="6">
    <location>
        <begin position="272"/>
        <end position="291"/>
    </location>
</feature>
<reference evidence="8 9" key="1">
    <citation type="submission" date="2018-08" db="EMBL/GenBank/DDBJ databases">
        <title>Sequencing the genomes of 1000 actinobacteria strains.</title>
        <authorList>
            <person name="Klenk H.-P."/>
        </authorList>
    </citation>
    <scope>NUCLEOTIDE SEQUENCE [LARGE SCALE GENOMIC DNA]</scope>
    <source>
        <strain evidence="8 9">DSM 43927</strain>
    </source>
</reference>
<evidence type="ECO:0000259" key="7">
    <source>
        <dbReference type="PROSITE" id="PS50850"/>
    </source>
</evidence>
<dbReference type="PROSITE" id="PS50850">
    <property type="entry name" value="MFS"/>
    <property type="match status" value="1"/>
</dbReference>
<proteinExistence type="predicted"/>
<feature type="transmembrane region" description="Helical" evidence="6">
    <location>
        <begin position="30"/>
        <end position="57"/>
    </location>
</feature>
<dbReference type="Pfam" id="PF07690">
    <property type="entry name" value="MFS_1"/>
    <property type="match status" value="1"/>
</dbReference>
<comment type="subcellular location">
    <subcellularLocation>
        <location evidence="1">Cell membrane</location>
        <topology evidence="1">Multi-pass membrane protein</topology>
    </subcellularLocation>
</comment>
<evidence type="ECO:0000313" key="8">
    <source>
        <dbReference type="EMBL" id="REE97154.1"/>
    </source>
</evidence>
<evidence type="ECO:0000313" key="9">
    <source>
        <dbReference type="Proteomes" id="UP000256661"/>
    </source>
</evidence>
<dbReference type="EMBL" id="QTTT01000001">
    <property type="protein sequence ID" value="REE97154.1"/>
    <property type="molecule type" value="Genomic_DNA"/>
</dbReference>
<dbReference type="InterPro" id="IPR020846">
    <property type="entry name" value="MFS_dom"/>
</dbReference>
<organism evidence="8 9">
    <name type="scientific">Thermomonospora umbrina</name>
    <dbReference type="NCBI Taxonomy" id="111806"/>
    <lineage>
        <taxon>Bacteria</taxon>
        <taxon>Bacillati</taxon>
        <taxon>Actinomycetota</taxon>
        <taxon>Actinomycetes</taxon>
        <taxon>Streptosporangiales</taxon>
        <taxon>Thermomonosporaceae</taxon>
        <taxon>Thermomonospora</taxon>
    </lineage>
</organism>
<feature type="transmembrane region" description="Helical" evidence="6">
    <location>
        <begin position="394"/>
        <end position="412"/>
    </location>
</feature>
<keyword evidence="4 6" id="KW-0472">Membrane</keyword>
<dbReference type="OrthoDB" id="9803985at2"/>
<feature type="domain" description="Major facilitator superfamily (MFS) profile" evidence="7">
    <location>
        <begin position="29"/>
        <end position="416"/>
    </location>
</feature>
<dbReference type="SUPFAM" id="SSF103473">
    <property type="entry name" value="MFS general substrate transporter"/>
    <property type="match status" value="1"/>
</dbReference>
<accession>A0A3D9SX56</accession>
<dbReference type="InterPro" id="IPR011701">
    <property type="entry name" value="MFS"/>
</dbReference>
<dbReference type="PANTHER" id="PTHR23518:SF2">
    <property type="entry name" value="MAJOR FACILITATOR SUPERFAMILY TRANSPORTER"/>
    <property type="match status" value="1"/>
</dbReference>
<evidence type="ECO:0000256" key="1">
    <source>
        <dbReference type="ARBA" id="ARBA00004651"/>
    </source>
</evidence>
<dbReference type="InterPro" id="IPR036259">
    <property type="entry name" value="MFS_trans_sf"/>
</dbReference>
<feature type="transmembrane region" description="Helical" evidence="6">
    <location>
        <begin position="165"/>
        <end position="182"/>
    </location>
</feature>
<feature type="transmembrane region" description="Helical" evidence="6">
    <location>
        <begin position="238"/>
        <end position="260"/>
    </location>
</feature>
<protein>
    <submittedName>
        <fullName evidence="8">MFS transporter</fullName>
    </submittedName>
</protein>
<keyword evidence="2 6" id="KW-0812">Transmembrane</keyword>
<evidence type="ECO:0000256" key="2">
    <source>
        <dbReference type="ARBA" id="ARBA00022692"/>
    </source>
</evidence>
<feature type="region of interest" description="Disordered" evidence="5">
    <location>
        <begin position="1"/>
        <end position="21"/>
    </location>
</feature>
<dbReference type="GO" id="GO:0005886">
    <property type="term" value="C:plasma membrane"/>
    <property type="evidence" value="ECO:0007669"/>
    <property type="project" value="UniProtKB-SubCell"/>
</dbReference>
<evidence type="ECO:0000256" key="6">
    <source>
        <dbReference type="SAM" id="Phobius"/>
    </source>
</evidence>
<evidence type="ECO:0000256" key="5">
    <source>
        <dbReference type="SAM" id="MobiDB-lite"/>
    </source>
</evidence>
<dbReference type="PANTHER" id="PTHR23518">
    <property type="entry name" value="C-METHYLTRANSFERASE"/>
    <property type="match status" value="1"/>
</dbReference>
<dbReference type="CDD" id="cd17370">
    <property type="entry name" value="MFS_MJ1317_like"/>
    <property type="match status" value="1"/>
</dbReference>
<gene>
    <name evidence="8" type="ORF">DFJ69_2611</name>
</gene>
<dbReference type="RefSeq" id="WP_116022686.1">
    <property type="nucleotide sequence ID" value="NZ_QTTT01000001.1"/>
</dbReference>
<comment type="caution">
    <text evidence="8">The sequence shown here is derived from an EMBL/GenBank/DDBJ whole genome shotgun (WGS) entry which is preliminary data.</text>
</comment>
<evidence type="ECO:0000256" key="3">
    <source>
        <dbReference type="ARBA" id="ARBA00022989"/>
    </source>
</evidence>
<sequence>MYLSSSRATDSARRGGRGPRPLRRAISGNVLALGLVSLVTDVSAEMVTAVLPLYLVLTLGLSPLQYGLIDGGYAGVTAVVRLLGGQLADRFERRKLVAGVGYGLSAVCKLGLLGAGSSPYALGAVLAADRTGKGIRTAPRDALITLSSHPRDLGTAFGVHRAMDTAGALAGPFAAFAVLWAAPGAYDAVFVVSACLGVLGLLLLMLFVRDRPVRPRTRERRASASVRAALRLVVDRRFGPLCAASGLLGLVTISDGFLYLLLQRELDLAARWLPLLPVGTAVTFLLLAYGFGRLSDRAGARRVYLGGHLALPAAYALLLSPLTGIALVIGVLALHGAFYAATDGVLMAAAGPLVPEALRTSGLAILQTGQALARLVSSVLLGAAWTCWGPGPAVIAAALSLLVALPIAAWLLRFARPDIRA</sequence>
<feature type="transmembrane region" description="Helical" evidence="6">
    <location>
        <begin position="325"/>
        <end position="350"/>
    </location>
</feature>
<keyword evidence="3 6" id="KW-1133">Transmembrane helix</keyword>